<evidence type="ECO:0008006" key="4">
    <source>
        <dbReference type="Google" id="ProtNLM"/>
    </source>
</evidence>
<dbReference type="GeneID" id="303304116"/>
<feature type="transmembrane region" description="Helical" evidence="1">
    <location>
        <begin position="104"/>
        <end position="126"/>
    </location>
</feature>
<feature type="transmembrane region" description="Helical" evidence="1">
    <location>
        <begin position="20"/>
        <end position="41"/>
    </location>
</feature>
<keyword evidence="1" id="KW-0472">Membrane</keyword>
<evidence type="ECO:0000313" key="2">
    <source>
        <dbReference type="EMBL" id="GGJ59212.1"/>
    </source>
</evidence>
<protein>
    <recommendedName>
        <fullName evidence="4">DUF2127 domain-containing protein</fullName>
    </recommendedName>
</protein>
<evidence type="ECO:0000313" key="3">
    <source>
        <dbReference type="Proteomes" id="UP000606115"/>
    </source>
</evidence>
<accession>A0ABQ2DIY2</accession>
<name>A0ABQ2DIY2_9MICC</name>
<organism evidence="2 3">
    <name type="scientific">Glutamicibacter ardleyensis</name>
    <dbReference type="NCBI Taxonomy" id="225894"/>
    <lineage>
        <taxon>Bacteria</taxon>
        <taxon>Bacillati</taxon>
        <taxon>Actinomycetota</taxon>
        <taxon>Actinomycetes</taxon>
        <taxon>Micrococcales</taxon>
        <taxon>Micrococcaceae</taxon>
        <taxon>Glutamicibacter</taxon>
    </lineage>
</organism>
<proteinExistence type="predicted"/>
<reference evidence="3" key="1">
    <citation type="journal article" date="2019" name="Int. J. Syst. Evol. Microbiol.">
        <title>The Global Catalogue of Microorganisms (GCM) 10K type strain sequencing project: providing services to taxonomists for standard genome sequencing and annotation.</title>
        <authorList>
            <consortium name="The Broad Institute Genomics Platform"/>
            <consortium name="The Broad Institute Genome Sequencing Center for Infectious Disease"/>
            <person name="Wu L."/>
            <person name="Ma J."/>
        </authorList>
    </citation>
    <scope>NUCLEOTIDE SEQUENCE [LARGE SCALE GENOMIC DNA]</scope>
    <source>
        <strain evidence="3">CGMCC 1.3685</strain>
    </source>
</reference>
<comment type="caution">
    <text evidence="2">The sequence shown here is derived from an EMBL/GenBank/DDBJ whole genome shotgun (WGS) entry which is preliminary data.</text>
</comment>
<dbReference type="RefSeq" id="WP_096256956.1">
    <property type="nucleotide sequence ID" value="NZ_BMKX01000003.1"/>
</dbReference>
<sequence length="136" mass="14880">MKKPVTPPPNTLPTPGALRISRFVWILAGVLFLGFAANLAFDVFDVRPLDLGPLALVVLLAVAGITICFLAVRLWKGERSARAQLTWIGLIAALPTLLRMGRYSILAAVVLLAVLLMWTPASIKYFKLTSPKTRQK</sequence>
<evidence type="ECO:0000256" key="1">
    <source>
        <dbReference type="SAM" id="Phobius"/>
    </source>
</evidence>
<keyword evidence="3" id="KW-1185">Reference proteome</keyword>
<dbReference type="Proteomes" id="UP000606115">
    <property type="component" value="Unassembled WGS sequence"/>
</dbReference>
<feature type="transmembrane region" description="Helical" evidence="1">
    <location>
        <begin position="53"/>
        <end position="74"/>
    </location>
</feature>
<keyword evidence="1" id="KW-1133">Transmembrane helix</keyword>
<keyword evidence="1" id="KW-0812">Transmembrane</keyword>
<dbReference type="EMBL" id="BMKX01000003">
    <property type="protein sequence ID" value="GGJ59212.1"/>
    <property type="molecule type" value="Genomic_DNA"/>
</dbReference>
<gene>
    <name evidence="2" type="ORF">GCM10007173_17480</name>
</gene>